<dbReference type="RefSeq" id="WP_038411226.1">
    <property type="nucleotide sequence ID" value="NZ_CP009455.1"/>
</dbReference>
<organism evidence="8 9">
    <name type="scientific">Pseudomonas cremoricolorata</name>
    <dbReference type="NCBI Taxonomy" id="157783"/>
    <lineage>
        <taxon>Bacteria</taxon>
        <taxon>Pseudomonadati</taxon>
        <taxon>Pseudomonadota</taxon>
        <taxon>Gammaproteobacteria</taxon>
        <taxon>Pseudomonadales</taxon>
        <taxon>Pseudomonadaceae</taxon>
        <taxon>Pseudomonas</taxon>
    </lineage>
</organism>
<dbReference type="Gene3D" id="3.40.50.300">
    <property type="entry name" value="P-loop containing nucleotide triphosphate hydrolases"/>
    <property type="match status" value="2"/>
</dbReference>
<dbReference type="GO" id="GO:0016787">
    <property type="term" value="F:hydrolase activity"/>
    <property type="evidence" value="ECO:0007669"/>
    <property type="project" value="UniProtKB-UniRule"/>
</dbReference>
<dbReference type="OrthoDB" id="384988at2"/>
<reference evidence="8 9" key="1">
    <citation type="submission" date="2014-09" db="EMBL/GenBank/DDBJ databases">
        <authorList>
            <person name="Chan K.-G."/>
        </authorList>
    </citation>
    <scope>NUCLEOTIDE SEQUENCE [LARGE SCALE GENOMIC DNA]</scope>
    <source>
        <strain evidence="8 9">ND07</strain>
    </source>
</reference>
<dbReference type="PANTHER" id="PTHR11070">
    <property type="entry name" value="UVRD / RECB / PCRA DNA HELICASE FAMILY MEMBER"/>
    <property type="match status" value="1"/>
</dbReference>
<dbReference type="AlphaFoldDB" id="A0A089WGV3"/>
<sequence length="641" mass="72671">MVAQMKNLEGVSEETRKILDAINEGKSFLLSGGAGSGKTYSLVEVITSLVTLKPLARVACITYTNAAVREIESRASHPNLHVSTIHDFLWGVIKHFQIELKEVLLSLINDSDISNFKILDANGEPTSLAEIDGDVRYKEYVKFREGIISHSEVIVLANEMFKRYDKLCRILKDCYPYILVDEYQDTQAEVVDILLTQLTRVGCPNVVGFFGDAMQAIYEEGIGDLDLYKGEGVGQVREIKKEENRRNPKNIIDLANKLRNDGIFQVPSKDLNAPNMAEDGSVKNGCIQFIYSSNDDVNVVKRFLGWDFSEPSSAKELNLTHNLIAAKAGFSELMRIYDGDKILEYVRRVKNYIKRSEPDFICDGKTFGEVLVGLKSGKVGKTLKNIEPTDGMADYIAEHRAVYDEALGYQYTELASLYVNKDQLIDDQKSDRGELGRGGGNRDDLIKHLFKIQNNVQLYLEGRFNEFVRITEHAITSKKDKVRLKEEIVRLSRVDGKTVQQVIDEANAGGIVRIDDRLKLFVESKRYIYNQVAALPFAQFQKLFEYLEGFTPFSTQHKTKGREFSDVLVVLNNGRWNSYNFDYLFTDRADKESVVSRTRKILYVCCTRAKSNLALFYHSPSEAVIQKAKVWFGDENVTSLD</sequence>
<evidence type="ECO:0000256" key="2">
    <source>
        <dbReference type="ARBA" id="ARBA00022801"/>
    </source>
</evidence>
<dbReference type="GO" id="GO:0003677">
    <property type="term" value="F:DNA binding"/>
    <property type="evidence" value="ECO:0007669"/>
    <property type="project" value="InterPro"/>
</dbReference>
<dbReference type="PANTHER" id="PTHR11070:SF2">
    <property type="entry name" value="ATP-DEPENDENT DNA HELICASE SRS2"/>
    <property type="match status" value="1"/>
</dbReference>
<dbReference type="EMBL" id="CP009455">
    <property type="protein sequence ID" value="AIR88525.1"/>
    <property type="molecule type" value="Genomic_DNA"/>
</dbReference>
<feature type="domain" description="UvrD-like helicase ATP-binding" evidence="7">
    <location>
        <begin position="11"/>
        <end position="248"/>
    </location>
</feature>
<accession>A0A089WGV3</accession>
<evidence type="ECO:0000256" key="3">
    <source>
        <dbReference type="ARBA" id="ARBA00022806"/>
    </source>
</evidence>
<dbReference type="InterPro" id="IPR027417">
    <property type="entry name" value="P-loop_NTPase"/>
</dbReference>
<evidence type="ECO:0000313" key="8">
    <source>
        <dbReference type="EMBL" id="AIR88525.1"/>
    </source>
</evidence>
<keyword evidence="9" id="KW-1185">Reference proteome</keyword>
<dbReference type="SUPFAM" id="SSF52540">
    <property type="entry name" value="P-loop containing nucleoside triphosphate hydrolases"/>
    <property type="match status" value="1"/>
</dbReference>
<proteinExistence type="predicted"/>
<dbReference type="GO" id="GO:0000725">
    <property type="term" value="P:recombinational repair"/>
    <property type="evidence" value="ECO:0007669"/>
    <property type="project" value="TreeGrafter"/>
</dbReference>
<dbReference type="InterPro" id="IPR000212">
    <property type="entry name" value="DNA_helicase_UvrD/REP"/>
</dbReference>
<keyword evidence="4 6" id="KW-0067">ATP-binding</keyword>
<dbReference type="GO" id="GO:0005524">
    <property type="term" value="F:ATP binding"/>
    <property type="evidence" value="ECO:0007669"/>
    <property type="project" value="UniProtKB-UniRule"/>
</dbReference>
<dbReference type="InterPro" id="IPR014016">
    <property type="entry name" value="UvrD-like_ATP-bd"/>
</dbReference>
<dbReference type="PROSITE" id="PS51198">
    <property type="entry name" value="UVRD_HELICASE_ATP_BIND"/>
    <property type="match status" value="1"/>
</dbReference>
<keyword evidence="1 6" id="KW-0547">Nucleotide-binding</keyword>
<dbReference type="GO" id="GO:0043138">
    <property type="term" value="F:3'-5' DNA helicase activity"/>
    <property type="evidence" value="ECO:0007669"/>
    <property type="project" value="TreeGrafter"/>
</dbReference>
<evidence type="ECO:0000256" key="6">
    <source>
        <dbReference type="PROSITE-ProRule" id="PRU00560"/>
    </source>
</evidence>
<feature type="binding site" evidence="6">
    <location>
        <begin position="32"/>
        <end position="39"/>
    </location>
    <ligand>
        <name>ATP</name>
        <dbReference type="ChEBI" id="CHEBI:30616"/>
    </ligand>
</feature>
<evidence type="ECO:0000256" key="5">
    <source>
        <dbReference type="ARBA" id="ARBA00034923"/>
    </source>
</evidence>
<name>A0A089WGV3_9PSED</name>
<evidence type="ECO:0000256" key="4">
    <source>
        <dbReference type="ARBA" id="ARBA00022840"/>
    </source>
</evidence>
<dbReference type="KEGG" id="psw:LK03_04330"/>
<dbReference type="STRING" id="157783.LK03_04330"/>
<evidence type="ECO:0000259" key="7">
    <source>
        <dbReference type="PROSITE" id="PS51198"/>
    </source>
</evidence>
<dbReference type="eggNOG" id="COG0210">
    <property type="taxonomic scope" value="Bacteria"/>
</dbReference>
<gene>
    <name evidence="8" type="ORF">LK03_04330</name>
</gene>
<evidence type="ECO:0000256" key="1">
    <source>
        <dbReference type="ARBA" id="ARBA00022741"/>
    </source>
</evidence>
<keyword evidence="2 6" id="KW-0378">Hydrolase</keyword>
<protein>
    <recommendedName>
        <fullName evidence="5">DNA 3'-5' helicase II</fullName>
    </recommendedName>
</protein>
<keyword evidence="3 6" id="KW-0347">Helicase</keyword>
<evidence type="ECO:0000313" key="9">
    <source>
        <dbReference type="Proteomes" id="UP000029493"/>
    </source>
</evidence>
<dbReference type="Proteomes" id="UP000029493">
    <property type="component" value="Chromosome"/>
</dbReference>
<dbReference type="Pfam" id="PF13245">
    <property type="entry name" value="AAA_19"/>
    <property type="match status" value="1"/>
</dbReference>